<dbReference type="EMBL" id="CP025958">
    <property type="protein sequence ID" value="AWM36232.1"/>
    <property type="molecule type" value="Genomic_DNA"/>
</dbReference>
<evidence type="ECO:0000313" key="2">
    <source>
        <dbReference type="Proteomes" id="UP000245802"/>
    </source>
</evidence>
<dbReference type="RefSeq" id="WP_010040421.1">
    <property type="nucleotide sequence ID" value="NZ_CP025958.1"/>
</dbReference>
<accession>A0A2Z3GVX7</accession>
<organism evidence="1 2">
    <name type="scientific">Gemmata obscuriglobus</name>
    <dbReference type="NCBI Taxonomy" id="114"/>
    <lineage>
        <taxon>Bacteria</taxon>
        <taxon>Pseudomonadati</taxon>
        <taxon>Planctomycetota</taxon>
        <taxon>Planctomycetia</taxon>
        <taxon>Gemmatales</taxon>
        <taxon>Gemmataceae</taxon>
        <taxon>Gemmata</taxon>
    </lineage>
</organism>
<reference evidence="1 2" key="1">
    <citation type="submission" date="2018-01" db="EMBL/GenBank/DDBJ databases">
        <title>G. obscuriglobus.</title>
        <authorList>
            <person name="Franke J."/>
            <person name="Blomberg W."/>
            <person name="Selmecki A."/>
        </authorList>
    </citation>
    <scope>NUCLEOTIDE SEQUENCE [LARGE SCALE GENOMIC DNA]</scope>
    <source>
        <strain evidence="1 2">DSM 5831</strain>
    </source>
</reference>
<dbReference type="KEGG" id="gog:C1280_03870"/>
<dbReference type="Proteomes" id="UP000245802">
    <property type="component" value="Chromosome"/>
</dbReference>
<keyword evidence="2" id="KW-1185">Reference proteome</keyword>
<sequence>MICEVNGEPALAYWISYLELGFGGPVERQLYPYALKFEVAEVCGLIAVDANTFVQEMKLDFERTSDSYPQYLHDLGYPSIDNLVQNEGAFCETIRRYLYSELFGRCFPWSPPYRDVRWIISSVDAVRAHSGVIEVLGQAFRKVESHCNASR</sequence>
<gene>
    <name evidence="1" type="ORF">C1280_03870</name>
</gene>
<evidence type="ECO:0000313" key="1">
    <source>
        <dbReference type="EMBL" id="AWM36232.1"/>
    </source>
</evidence>
<dbReference type="AlphaFoldDB" id="A0A2Z3GVX7"/>
<name>A0A2Z3GVX7_9BACT</name>
<proteinExistence type="predicted"/>
<protein>
    <submittedName>
        <fullName evidence="1">Uncharacterized protein</fullName>
    </submittedName>
</protein>